<accession>A0ACB9IC24</accession>
<dbReference type="Proteomes" id="UP001056120">
    <property type="component" value="Linkage Group LG08"/>
</dbReference>
<protein>
    <submittedName>
        <fullName evidence="1">Uncharacterized protein</fullName>
    </submittedName>
</protein>
<comment type="caution">
    <text evidence="1">The sequence shown here is derived from an EMBL/GenBank/DDBJ whole genome shotgun (WGS) entry which is preliminary data.</text>
</comment>
<dbReference type="EMBL" id="CM042025">
    <property type="protein sequence ID" value="KAI3805809.1"/>
    <property type="molecule type" value="Genomic_DNA"/>
</dbReference>
<reference evidence="2" key="1">
    <citation type="journal article" date="2022" name="Mol. Ecol. Resour.">
        <title>The genomes of chicory, endive, great burdock and yacon provide insights into Asteraceae palaeo-polyploidization history and plant inulin production.</title>
        <authorList>
            <person name="Fan W."/>
            <person name="Wang S."/>
            <person name="Wang H."/>
            <person name="Wang A."/>
            <person name="Jiang F."/>
            <person name="Liu H."/>
            <person name="Zhao H."/>
            <person name="Xu D."/>
            <person name="Zhang Y."/>
        </authorList>
    </citation>
    <scope>NUCLEOTIDE SEQUENCE [LARGE SCALE GENOMIC DNA]</scope>
    <source>
        <strain evidence="2">cv. Yunnan</strain>
    </source>
</reference>
<evidence type="ECO:0000313" key="1">
    <source>
        <dbReference type="EMBL" id="KAI3805809.1"/>
    </source>
</evidence>
<sequence length="106" mass="11648">MVTHFAIASLVASHSSGDGKAGGDLWEGEEKDKPFLLFSLSFCFHSHFTSVIKNSSSLSPSQLKEKGGAVQRQRFTRRHRNSNRRLSISGHFAPTMLLGFGRGILS</sequence>
<proteinExistence type="predicted"/>
<gene>
    <name evidence="1" type="ORF">L1987_21695</name>
</gene>
<organism evidence="1 2">
    <name type="scientific">Smallanthus sonchifolius</name>
    <dbReference type="NCBI Taxonomy" id="185202"/>
    <lineage>
        <taxon>Eukaryota</taxon>
        <taxon>Viridiplantae</taxon>
        <taxon>Streptophyta</taxon>
        <taxon>Embryophyta</taxon>
        <taxon>Tracheophyta</taxon>
        <taxon>Spermatophyta</taxon>
        <taxon>Magnoliopsida</taxon>
        <taxon>eudicotyledons</taxon>
        <taxon>Gunneridae</taxon>
        <taxon>Pentapetalae</taxon>
        <taxon>asterids</taxon>
        <taxon>campanulids</taxon>
        <taxon>Asterales</taxon>
        <taxon>Asteraceae</taxon>
        <taxon>Asteroideae</taxon>
        <taxon>Heliantheae alliance</taxon>
        <taxon>Millerieae</taxon>
        <taxon>Smallanthus</taxon>
    </lineage>
</organism>
<reference evidence="1 2" key="2">
    <citation type="journal article" date="2022" name="Mol. Ecol. Resour.">
        <title>The genomes of chicory, endive, great burdock and yacon provide insights into Asteraceae paleo-polyploidization history and plant inulin production.</title>
        <authorList>
            <person name="Fan W."/>
            <person name="Wang S."/>
            <person name="Wang H."/>
            <person name="Wang A."/>
            <person name="Jiang F."/>
            <person name="Liu H."/>
            <person name="Zhao H."/>
            <person name="Xu D."/>
            <person name="Zhang Y."/>
        </authorList>
    </citation>
    <scope>NUCLEOTIDE SEQUENCE [LARGE SCALE GENOMIC DNA]</scope>
    <source>
        <strain evidence="2">cv. Yunnan</strain>
        <tissue evidence="1">Leaves</tissue>
    </source>
</reference>
<evidence type="ECO:0000313" key="2">
    <source>
        <dbReference type="Proteomes" id="UP001056120"/>
    </source>
</evidence>
<name>A0ACB9IC24_9ASTR</name>
<keyword evidence="2" id="KW-1185">Reference proteome</keyword>